<dbReference type="EMBL" id="CAMXCS010000003">
    <property type="protein sequence ID" value="CAI3947610.1"/>
    <property type="molecule type" value="Genomic_DNA"/>
</dbReference>
<evidence type="ECO:0000313" key="3">
    <source>
        <dbReference type="Proteomes" id="UP001154255"/>
    </source>
</evidence>
<dbReference type="AlphaFoldDB" id="A0A9W4XDI1"/>
<evidence type="ECO:0000313" key="4">
    <source>
        <dbReference type="Proteomes" id="UP001154259"/>
    </source>
</evidence>
<dbReference type="Proteomes" id="UP001154259">
    <property type="component" value="Unassembled WGS sequence"/>
</dbReference>
<gene>
    <name evidence="2" type="ORF">R53529_LOCUS1501</name>
    <name evidence="1" type="ORF">R53530_LOCUS1595</name>
</gene>
<keyword evidence="4" id="KW-1185">Reference proteome</keyword>
<dbReference type="EMBL" id="CAMXCM010000004">
    <property type="protein sequence ID" value="CAI3947149.1"/>
    <property type="molecule type" value="Genomic_DNA"/>
</dbReference>
<evidence type="ECO:0000313" key="2">
    <source>
        <dbReference type="EMBL" id="CAI3947610.1"/>
    </source>
</evidence>
<name>A0A9W4XDI1_9PROT</name>
<sequence>MCDKRKFKDILIKFLDENNITHSKFDKILIKYNNDNFRIEDIDRNVDITYHDILVCVHTMEEFNPTSLLITHMVKLLYATIDEKIQELKDIQTFFKHEYLGKNYDSNEDIEIT</sequence>
<organism evidence="1 3">
    <name type="scientific">Commensalibacter communis</name>
    <dbReference type="NCBI Taxonomy" id="2972786"/>
    <lineage>
        <taxon>Bacteria</taxon>
        <taxon>Pseudomonadati</taxon>
        <taxon>Pseudomonadota</taxon>
        <taxon>Alphaproteobacteria</taxon>
        <taxon>Acetobacterales</taxon>
        <taxon>Acetobacteraceae</taxon>
    </lineage>
</organism>
<comment type="caution">
    <text evidence="1">The sequence shown here is derived from an EMBL/GenBank/DDBJ whole genome shotgun (WGS) entry which is preliminary data.</text>
</comment>
<accession>A0A9W4XDI1</accession>
<dbReference type="Proteomes" id="UP001154255">
    <property type="component" value="Unassembled WGS sequence"/>
</dbReference>
<reference evidence="1" key="1">
    <citation type="submission" date="2022-10" db="EMBL/GenBank/DDBJ databases">
        <authorList>
            <person name="Botero Cardona J."/>
        </authorList>
    </citation>
    <scope>NUCLEOTIDE SEQUENCE</scope>
    <source>
        <strain evidence="1">LMG 31819</strain>
        <strain evidence="2">R-53529</strain>
    </source>
</reference>
<evidence type="ECO:0000313" key="1">
    <source>
        <dbReference type="EMBL" id="CAI3947149.1"/>
    </source>
</evidence>
<protein>
    <submittedName>
        <fullName evidence="1">Uncharacterized protein</fullName>
    </submittedName>
</protein>
<proteinExistence type="predicted"/>